<dbReference type="GO" id="GO:0003924">
    <property type="term" value="F:GTPase activity"/>
    <property type="evidence" value="ECO:0007669"/>
    <property type="project" value="InterPro"/>
</dbReference>
<evidence type="ECO:0000313" key="2">
    <source>
        <dbReference type="EMBL" id="AHF25820.1"/>
    </source>
</evidence>
<accession>W0FRZ2</accession>
<dbReference type="GO" id="GO:0003746">
    <property type="term" value="F:translation elongation factor activity"/>
    <property type="evidence" value="ECO:0007669"/>
    <property type="project" value="UniProtKB-KW"/>
</dbReference>
<dbReference type="Pfam" id="PF00009">
    <property type="entry name" value="GTP_EFTU"/>
    <property type="match status" value="1"/>
</dbReference>
<protein>
    <submittedName>
        <fullName evidence="2">Elongation factor EF-G</fullName>
    </submittedName>
</protein>
<dbReference type="Gene3D" id="3.40.50.300">
    <property type="entry name" value="P-loop containing nucleotide triphosphate hydrolases"/>
    <property type="match status" value="2"/>
</dbReference>
<dbReference type="InterPro" id="IPR004548">
    <property type="entry name" value="PrfC"/>
</dbReference>
<dbReference type="InterPro" id="IPR027417">
    <property type="entry name" value="P-loop_NTPase"/>
</dbReference>
<dbReference type="AlphaFoldDB" id="W0FRZ2"/>
<feature type="domain" description="Tr-type G" evidence="1">
    <location>
        <begin position="3"/>
        <end position="53"/>
    </location>
</feature>
<dbReference type="GO" id="GO:0016150">
    <property type="term" value="F:translation release factor activity, codon nonspecific"/>
    <property type="evidence" value="ECO:0007669"/>
    <property type="project" value="TreeGrafter"/>
</dbReference>
<dbReference type="SUPFAM" id="SSF52540">
    <property type="entry name" value="P-loop containing nucleoside triphosphate hydrolases"/>
    <property type="match status" value="1"/>
</dbReference>
<proteinExistence type="predicted"/>
<sequence>MQQIDTPGHTGFSAEIERSFWALDAEVLLVDAVQGVQSQTETLFHALKDRGIPERWTR</sequence>
<dbReference type="PANTHER" id="PTHR43556:SF2">
    <property type="entry name" value="PEPTIDE CHAIN RELEASE FACTOR RF3"/>
    <property type="match status" value="1"/>
</dbReference>
<evidence type="ECO:0000259" key="1">
    <source>
        <dbReference type="Pfam" id="PF00009"/>
    </source>
</evidence>
<name>W0FRZ2_9BACT</name>
<dbReference type="EMBL" id="KC246854">
    <property type="protein sequence ID" value="AHF25820.1"/>
    <property type="molecule type" value="Genomic_DNA"/>
</dbReference>
<keyword evidence="2" id="KW-0251">Elongation factor</keyword>
<reference evidence="2" key="1">
    <citation type="journal article" date="2013" name="PLoS ONE">
        <title>Metagenomic insights into the carbohydrate-active enzymes carried by the microorganisms adhering to solid digesta in the rumen of cows.</title>
        <authorList>
            <person name="Wang L."/>
            <person name="Hatem A."/>
            <person name="Catalyurek U.V."/>
            <person name="Morrison M."/>
            <person name="Yu Z."/>
        </authorList>
    </citation>
    <scope>NUCLEOTIDE SEQUENCE</scope>
</reference>
<organism evidence="2">
    <name type="scientific">uncultured bacterium Contigcl_1149</name>
    <dbReference type="NCBI Taxonomy" id="1393644"/>
    <lineage>
        <taxon>Bacteria</taxon>
        <taxon>environmental samples</taxon>
    </lineage>
</organism>
<dbReference type="InterPro" id="IPR000795">
    <property type="entry name" value="T_Tr_GTP-bd_dom"/>
</dbReference>
<keyword evidence="2" id="KW-0648">Protein biosynthesis</keyword>
<dbReference type="GO" id="GO:0005525">
    <property type="term" value="F:GTP binding"/>
    <property type="evidence" value="ECO:0007669"/>
    <property type="project" value="InterPro"/>
</dbReference>
<dbReference type="PANTHER" id="PTHR43556">
    <property type="entry name" value="PEPTIDE CHAIN RELEASE FACTOR RF3"/>
    <property type="match status" value="1"/>
</dbReference>
<dbReference type="GO" id="GO:0005829">
    <property type="term" value="C:cytosol"/>
    <property type="evidence" value="ECO:0007669"/>
    <property type="project" value="TreeGrafter"/>
</dbReference>